<dbReference type="AlphaFoldDB" id="A0A261WCL5"/>
<name>A0A261WCL5_9PSED</name>
<evidence type="ECO:0000313" key="1">
    <source>
        <dbReference type="EMBL" id="OZI83672.1"/>
    </source>
</evidence>
<proteinExistence type="predicted"/>
<dbReference type="EMBL" id="NKQU01000624">
    <property type="protein sequence ID" value="OZI83672.1"/>
    <property type="molecule type" value="Genomic_DNA"/>
</dbReference>
<protein>
    <submittedName>
        <fullName evidence="1">Uncharacterized protein</fullName>
    </submittedName>
</protein>
<evidence type="ECO:0000313" key="2">
    <source>
        <dbReference type="Proteomes" id="UP000217163"/>
    </source>
</evidence>
<organism evidence="1 2">
    <name type="scientific">Pseudomonas avellanae</name>
    <dbReference type="NCBI Taxonomy" id="46257"/>
    <lineage>
        <taxon>Bacteria</taxon>
        <taxon>Pseudomonadati</taxon>
        <taxon>Pseudomonadota</taxon>
        <taxon>Gammaproteobacteria</taxon>
        <taxon>Pseudomonadales</taxon>
        <taxon>Pseudomonadaceae</taxon>
        <taxon>Pseudomonas</taxon>
    </lineage>
</organism>
<reference evidence="2" key="1">
    <citation type="journal article" date="2016" name="Sci. Rep.">
        <title>Genome analysis of the kiwifruit canker pathogen Pseudomonas syringae pv. actinidiae biovar 5.</title>
        <authorList>
            <person name="Fujikawa T."/>
            <person name="Sawada H."/>
        </authorList>
    </citation>
    <scope>NUCLEOTIDE SEQUENCE [LARGE SCALE GENOMIC DNA]</scope>
    <source>
        <strain evidence="2">MAFF 212061</strain>
    </source>
</reference>
<accession>A0A261WCL5</accession>
<comment type="caution">
    <text evidence="1">The sequence shown here is derived from an EMBL/GenBank/DDBJ whole genome shotgun (WGS) entry which is preliminary data.</text>
</comment>
<gene>
    <name evidence="1" type="ORF">CFN58_29905</name>
</gene>
<sequence length="71" mass="8016">MPSACWDIAPGRLEPNEQKALVVYLAAWWEIDGDTGSAIWRNTLRPATTLRDFAKQLGMVCRVIHTQPVHI</sequence>
<dbReference type="Proteomes" id="UP000217163">
    <property type="component" value="Unassembled WGS sequence"/>
</dbReference>